<protein>
    <recommendedName>
        <fullName evidence="4">Aldolase</fullName>
    </recommendedName>
</protein>
<keyword evidence="3" id="KW-1185">Reference proteome</keyword>
<proteinExistence type="predicted"/>
<dbReference type="InterPro" id="IPR013785">
    <property type="entry name" value="Aldolase_TIM"/>
</dbReference>
<dbReference type="PANTHER" id="PTHR10683:SF18">
    <property type="entry name" value="TRANSALDOLASE"/>
    <property type="match status" value="1"/>
</dbReference>
<dbReference type="Pfam" id="PF00923">
    <property type="entry name" value="TAL_FSA"/>
    <property type="match status" value="1"/>
</dbReference>
<reference evidence="2" key="1">
    <citation type="submission" date="2022-08" db="EMBL/GenBank/DDBJ databases">
        <title>A Global Phylogenomic Analysis of the Shiitake Genus Lentinula.</title>
        <authorList>
            <consortium name="DOE Joint Genome Institute"/>
            <person name="Sierra-Patev S."/>
            <person name="Min B."/>
            <person name="Naranjo-Ortiz M."/>
            <person name="Looney B."/>
            <person name="Konkel Z."/>
            <person name="Slot J.C."/>
            <person name="Sakamoto Y."/>
            <person name="Steenwyk J.L."/>
            <person name="Rokas A."/>
            <person name="Carro J."/>
            <person name="Camarero S."/>
            <person name="Ferreira P."/>
            <person name="Molpeceres G."/>
            <person name="Ruiz-Duenas F.J."/>
            <person name="Serrano A."/>
            <person name="Henrissat B."/>
            <person name="Drula E."/>
            <person name="Hughes K.W."/>
            <person name="Mata J.L."/>
            <person name="Ishikawa N.K."/>
            <person name="Vargas-Isla R."/>
            <person name="Ushijima S."/>
            <person name="Smith C.A."/>
            <person name="Ahrendt S."/>
            <person name="Andreopoulos W."/>
            <person name="He G."/>
            <person name="Labutti K."/>
            <person name="Lipzen A."/>
            <person name="Ng V."/>
            <person name="Riley R."/>
            <person name="Sandor L."/>
            <person name="Barry K."/>
            <person name="Martinez A.T."/>
            <person name="Xiao Y."/>
            <person name="Gibbons J.G."/>
            <person name="Terashima K."/>
            <person name="Grigoriev I.V."/>
            <person name="Hibbett D.S."/>
        </authorList>
    </citation>
    <scope>NUCLEOTIDE SEQUENCE</scope>
    <source>
        <strain evidence="2">RHP3577 ss4</strain>
    </source>
</reference>
<dbReference type="EMBL" id="JANVFT010000008">
    <property type="protein sequence ID" value="KAJ4499890.1"/>
    <property type="molecule type" value="Genomic_DNA"/>
</dbReference>
<dbReference type="Proteomes" id="UP001150217">
    <property type="component" value="Unassembled WGS sequence"/>
</dbReference>
<dbReference type="Gene3D" id="3.20.20.70">
    <property type="entry name" value="Aldolase class I"/>
    <property type="match status" value="1"/>
</dbReference>
<accession>A0ABQ8VWJ6</accession>
<sequence>MASTLLSQVGELLTVDIDCMDPEVAKRHTASTVTPFFCDMTSNQAIVGGEARRPEQAALLRLAIDQVKEKHNPDSDSFPQDVIDVFTVLLAKQVYPYLRGNMHAQTSPPAAFDIQKTVVHARKLVGLFEANGIPKSRVCIKIPTTAEGMVACAQLKTEGIQTLATCLFNVPQALAAHQAKCVYVAPYFNVNAYYYFVTREELRVHFEPTIWREYAAPGKEHPMSQVIFDVKAIYGKFGSKTKVMPASIVTPREVIGLVSLKPDHLTISGGILDKLAALPQVAPEELDSGLKITEFAEEILSADYLASDGILLKEALEKDVESTRKLNDALKLFDEAEKKTKEYIHEIALKEH</sequence>
<evidence type="ECO:0000313" key="3">
    <source>
        <dbReference type="Proteomes" id="UP001150217"/>
    </source>
</evidence>
<dbReference type="SUPFAM" id="SSF51569">
    <property type="entry name" value="Aldolase"/>
    <property type="match status" value="1"/>
</dbReference>
<evidence type="ECO:0000313" key="2">
    <source>
        <dbReference type="EMBL" id="KAJ4499890.1"/>
    </source>
</evidence>
<dbReference type="InterPro" id="IPR001585">
    <property type="entry name" value="TAL/FSA"/>
</dbReference>
<name>A0ABQ8VWJ6_9AGAR</name>
<dbReference type="PANTHER" id="PTHR10683">
    <property type="entry name" value="TRANSALDOLASE"/>
    <property type="match status" value="1"/>
</dbReference>
<keyword evidence="1" id="KW-0704">Schiff base</keyword>
<organism evidence="2 3">
    <name type="scientific">Lentinula lateritia</name>
    <dbReference type="NCBI Taxonomy" id="40482"/>
    <lineage>
        <taxon>Eukaryota</taxon>
        <taxon>Fungi</taxon>
        <taxon>Dikarya</taxon>
        <taxon>Basidiomycota</taxon>
        <taxon>Agaricomycotina</taxon>
        <taxon>Agaricomycetes</taxon>
        <taxon>Agaricomycetidae</taxon>
        <taxon>Agaricales</taxon>
        <taxon>Marasmiineae</taxon>
        <taxon>Omphalotaceae</taxon>
        <taxon>Lentinula</taxon>
    </lineage>
</organism>
<gene>
    <name evidence="2" type="ORF">C8R41DRAFT_863556</name>
</gene>
<comment type="caution">
    <text evidence="2">The sequence shown here is derived from an EMBL/GenBank/DDBJ whole genome shotgun (WGS) entry which is preliminary data.</text>
</comment>
<evidence type="ECO:0008006" key="4">
    <source>
        <dbReference type="Google" id="ProtNLM"/>
    </source>
</evidence>
<evidence type="ECO:0000256" key="1">
    <source>
        <dbReference type="ARBA" id="ARBA00023270"/>
    </source>
</evidence>